<dbReference type="PROSITE" id="PS01015">
    <property type="entry name" value="RIBOSOMAL_L19"/>
    <property type="match status" value="1"/>
</dbReference>
<dbReference type="PANTHER" id="PTHR15680:SF9">
    <property type="entry name" value="LARGE RIBOSOMAL SUBUNIT PROTEIN BL19M"/>
    <property type="match status" value="1"/>
</dbReference>
<dbReference type="InterPro" id="IPR001857">
    <property type="entry name" value="Ribosomal_bL19"/>
</dbReference>
<dbReference type="Pfam" id="PF01245">
    <property type="entry name" value="Ribosomal_L19"/>
    <property type="match status" value="1"/>
</dbReference>
<dbReference type="PANTHER" id="PTHR15680">
    <property type="entry name" value="RIBOSOMAL PROTEIN L19"/>
    <property type="match status" value="1"/>
</dbReference>
<keyword evidence="2" id="KW-0689">Ribosomal protein</keyword>
<reference evidence="4" key="1">
    <citation type="submission" date="2018-05" db="EMBL/GenBank/DDBJ databases">
        <authorList>
            <person name="Lanie J.A."/>
            <person name="Ng W.-L."/>
            <person name="Kazmierczak K.M."/>
            <person name="Andrzejewski T.M."/>
            <person name="Davidsen T.M."/>
            <person name="Wayne K.J."/>
            <person name="Tettelin H."/>
            <person name="Glass J.I."/>
            <person name="Rusch D."/>
            <person name="Podicherti R."/>
            <person name="Tsui H.-C.T."/>
            <person name="Winkler M.E."/>
        </authorList>
    </citation>
    <scope>NUCLEOTIDE SEQUENCE</scope>
</reference>
<evidence type="ECO:0008006" key="5">
    <source>
        <dbReference type="Google" id="ProtNLM"/>
    </source>
</evidence>
<comment type="similarity">
    <text evidence="1">Belongs to the bacterial ribosomal protein bL19 family.</text>
</comment>
<dbReference type="GO" id="GO:0006412">
    <property type="term" value="P:translation"/>
    <property type="evidence" value="ECO:0007669"/>
    <property type="project" value="InterPro"/>
</dbReference>
<keyword evidence="3" id="KW-0687">Ribonucleoprotein</keyword>
<dbReference type="Gene3D" id="2.30.30.790">
    <property type="match status" value="1"/>
</dbReference>
<dbReference type="PIRSF" id="PIRSF002191">
    <property type="entry name" value="Ribosomal_L19"/>
    <property type="match status" value="1"/>
</dbReference>
<dbReference type="InterPro" id="IPR018257">
    <property type="entry name" value="Ribosomal_bL19_CS"/>
</dbReference>
<name>A0A382Z7S8_9ZZZZ</name>
<dbReference type="InterPro" id="IPR008991">
    <property type="entry name" value="Translation_prot_SH3-like_sf"/>
</dbReference>
<dbReference type="PRINTS" id="PR00061">
    <property type="entry name" value="RIBOSOMALL19"/>
</dbReference>
<accession>A0A382Z7S8</accession>
<sequence>MDLRGVVSVEENPRIGEFRSGDNVKVTIRVKEGDRQRLQAFQGDVIRKRGGGPDATFTVRRVSHGIGVERTFAYYSPVVESVEVMRRGRVRRARLYYLRGRYGKAARIREDRRR</sequence>
<dbReference type="EMBL" id="UINC01181720">
    <property type="protein sequence ID" value="SVD91551.1"/>
    <property type="molecule type" value="Genomic_DNA"/>
</dbReference>
<proteinExistence type="inferred from homology"/>
<gene>
    <name evidence="4" type="ORF">METZ01_LOCUS444405</name>
</gene>
<evidence type="ECO:0000256" key="3">
    <source>
        <dbReference type="ARBA" id="ARBA00023274"/>
    </source>
</evidence>
<dbReference type="HAMAP" id="MF_00402">
    <property type="entry name" value="Ribosomal_bL19"/>
    <property type="match status" value="1"/>
</dbReference>
<protein>
    <recommendedName>
        <fullName evidence="5">50S ribosomal protein L19</fullName>
    </recommendedName>
</protein>
<evidence type="ECO:0000256" key="1">
    <source>
        <dbReference type="ARBA" id="ARBA00005781"/>
    </source>
</evidence>
<dbReference type="InterPro" id="IPR038657">
    <property type="entry name" value="Ribosomal_bL19_sf"/>
</dbReference>
<dbReference type="AlphaFoldDB" id="A0A382Z7S8"/>
<evidence type="ECO:0000313" key="4">
    <source>
        <dbReference type="EMBL" id="SVD91551.1"/>
    </source>
</evidence>
<dbReference type="NCBIfam" id="TIGR01024">
    <property type="entry name" value="rplS_bact"/>
    <property type="match status" value="1"/>
</dbReference>
<evidence type="ECO:0000256" key="2">
    <source>
        <dbReference type="ARBA" id="ARBA00022980"/>
    </source>
</evidence>
<dbReference type="GO" id="GO:0003735">
    <property type="term" value="F:structural constituent of ribosome"/>
    <property type="evidence" value="ECO:0007669"/>
    <property type="project" value="InterPro"/>
</dbReference>
<dbReference type="SUPFAM" id="SSF50104">
    <property type="entry name" value="Translation proteins SH3-like domain"/>
    <property type="match status" value="1"/>
</dbReference>
<dbReference type="GO" id="GO:0022625">
    <property type="term" value="C:cytosolic large ribosomal subunit"/>
    <property type="evidence" value="ECO:0007669"/>
    <property type="project" value="TreeGrafter"/>
</dbReference>
<organism evidence="4">
    <name type="scientific">marine metagenome</name>
    <dbReference type="NCBI Taxonomy" id="408172"/>
    <lineage>
        <taxon>unclassified sequences</taxon>
        <taxon>metagenomes</taxon>
        <taxon>ecological metagenomes</taxon>
    </lineage>
</organism>